<evidence type="ECO:0000313" key="9">
    <source>
        <dbReference type="Proteomes" id="UP000220922"/>
    </source>
</evidence>
<dbReference type="PANTHER" id="PTHR42790:SF19">
    <property type="entry name" value="KYNURENINE_ALPHA-AMINOADIPATE AMINOTRANSFERASE, MITOCHONDRIAL"/>
    <property type="match status" value="1"/>
</dbReference>
<dbReference type="GO" id="GO:0030170">
    <property type="term" value="F:pyridoxal phosphate binding"/>
    <property type="evidence" value="ECO:0007669"/>
    <property type="project" value="InterPro"/>
</dbReference>
<dbReference type="InterPro" id="IPR004839">
    <property type="entry name" value="Aminotransferase_I/II_large"/>
</dbReference>
<reference evidence="8 9" key="1">
    <citation type="submission" date="2016-05" db="EMBL/GenBank/DDBJ databases">
        <authorList>
            <person name="Lavstsen T."/>
            <person name="Jespersen J.S."/>
        </authorList>
    </citation>
    <scope>NUCLEOTIDE SEQUENCE [LARGE SCALE GENOMIC DNA]</scope>
    <source>
        <strain evidence="8 9">B7-9</strain>
    </source>
</reference>
<accession>A0A2H3KFV0</accession>
<keyword evidence="5 8" id="KW-0808">Transferase</keyword>
<dbReference type="OrthoDB" id="9802328at2"/>
<comment type="caution">
    <text evidence="8">The sequence shown here is derived from an EMBL/GenBank/DDBJ whole genome shotgun (WGS) entry which is preliminary data.</text>
</comment>
<dbReference type="Gene3D" id="3.40.640.10">
    <property type="entry name" value="Type I PLP-dependent aspartate aminotransferase-like (Major domain)"/>
    <property type="match status" value="1"/>
</dbReference>
<feature type="domain" description="Aminotransferase class I/classII large" evidence="7">
    <location>
        <begin position="60"/>
        <end position="385"/>
    </location>
</feature>
<evidence type="ECO:0000256" key="4">
    <source>
        <dbReference type="ARBA" id="ARBA00022576"/>
    </source>
</evidence>
<evidence type="ECO:0000256" key="1">
    <source>
        <dbReference type="ARBA" id="ARBA00001933"/>
    </source>
</evidence>
<evidence type="ECO:0000256" key="2">
    <source>
        <dbReference type="ARBA" id="ARBA00007441"/>
    </source>
</evidence>
<dbReference type="InterPro" id="IPR050859">
    <property type="entry name" value="Class-I_PLP-dep_aminotransf"/>
</dbReference>
<name>A0A2H3KFV0_9CHLR</name>
<dbReference type="RefSeq" id="WP_097655294.1">
    <property type="nucleotide sequence ID" value="NZ_LYXE01000188.1"/>
</dbReference>
<dbReference type="InterPro" id="IPR015421">
    <property type="entry name" value="PyrdxlP-dep_Trfase_major"/>
</dbReference>
<dbReference type="AlphaFoldDB" id="A0A2H3KFV0"/>
<dbReference type="GO" id="GO:1901605">
    <property type="term" value="P:alpha-amino acid metabolic process"/>
    <property type="evidence" value="ECO:0007669"/>
    <property type="project" value="TreeGrafter"/>
</dbReference>
<protein>
    <submittedName>
        <fullName evidence="8">Aminotransferase</fullName>
    </submittedName>
</protein>
<dbReference type="FunFam" id="3.40.640.10:FF:000053">
    <property type="entry name" value="Aminotransferase, class I"/>
    <property type="match status" value="1"/>
</dbReference>
<keyword evidence="6" id="KW-0663">Pyridoxal phosphate</keyword>
<dbReference type="InterPro" id="IPR015422">
    <property type="entry name" value="PyrdxlP-dep_Trfase_small"/>
</dbReference>
<organism evidence="8 9">
    <name type="scientific">Candidatus Chloroploca asiatica</name>
    <dbReference type="NCBI Taxonomy" id="1506545"/>
    <lineage>
        <taxon>Bacteria</taxon>
        <taxon>Bacillati</taxon>
        <taxon>Chloroflexota</taxon>
        <taxon>Chloroflexia</taxon>
        <taxon>Chloroflexales</taxon>
        <taxon>Chloroflexineae</taxon>
        <taxon>Oscillochloridaceae</taxon>
        <taxon>Candidatus Chloroploca</taxon>
    </lineage>
</organism>
<dbReference type="EMBL" id="LYXE01000188">
    <property type="protein sequence ID" value="PDV96574.1"/>
    <property type="molecule type" value="Genomic_DNA"/>
</dbReference>
<comment type="subunit">
    <text evidence="3">Homodimer.</text>
</comment>
<dbReference type="InterPro" id="IPR015424">
    <property type="entry name" value="PyrdxlP-dep_Trfase"/>
</dbReference>
<proteinExistence type="inferred from homology"/>
<evidence type="ECO:0000256" key="3">
    <source>
        <dbReference type="ARBA" id="ARBA00011738"/>
    </source>
</evidence>
<evidence type="ECO:0000259" key="7">
    <source>
        <dbReference type="Pfam" id="PF00155"/>
    </source>
</evidence>
<comment type="cofactor">
    <cofactor evidence="1">
        <name>pyridoxal 5'-phosphate</name>
        <dbReference type="ChEBI" id="CHEBI:597326"/>
    </cofactor>
</comment>
<keyword evidence="9" id="KW-1185">Reference proteome</keyword>
<keyword evidence="4 8" id="KW-0032">Aminotransferase</keyword>
<dbReference type="Gene3D" id="3.90.1150.10">
    <property type="entry name" value="Aspartate Aminotransferase, domain 1"/>
    <property type="match status" value="1"/>
</dbReference>
<dbReference type="SUPFAM" id="SSF53383">
    <property type="entry name" value="PLP-dependent transferases"/>
    <property type="match status" value="1"/>
</dbReference>
<dbReference type="Proteomes" id="UP000220922">
    <property type="component" value="Unassembled WGS sequence"/>
</dbReference>
<sequence>MQLADLYTAQAREALPPLWGPSLETDGEPPLSLAYGLADPALFPQEELVDTTAKILASHLNDALNYAPVAPALTTLIAERLHHEGVQAHEDEILVAYGSSQILGLLPRVLIEPGDTVLVEAPTFMGAVRQFKRAGAQMIGLPVDAHGLDVEALATTLEALKRKNLRPKFLYTIPTFQNPAGVTLSLERRQRIVELAATYGVLVVEDDAYVDLRFRGEPLPPMASLDQEGWVLRVGTFSKILAPGLRVGWAHGPRELIARLQMFKLEGASSPFVTHLVAGFSANGRLEQHIADLCAHYAIKCATMSQALRHQLPEAPFIEPDGGFFIWLQLPQGVQASQLAPVAIEHGVEILPGTRCYTDGSGEAYIRLAFSELPDNQIETAIRRLSTAIKVVQRPTEGG</sequence>
<dbReference type="GO" id="GO:0008483">
    <property type="term" value="F:transaminase activity"/>
    <property type="evidence" value="ECO:0007669"/>
    <property type="project" value="UniProtKB-KW"/>
</dbReference>
<dbReference type="CDD" id="cd00609">
    <property type="entry name" value="AAT_like"/>
    <property type="match status" value="1"/>
</dbReference>
<dbReference type="PANTHER" id="PTHR42790">
    <property type="entry name" value="AMINOTRANSFERASE"/>
    <property type="match status" value="1"/>
</dbReference>
<comment type="similarity">
    <text evidence="2">Belongs to the class-I pyridoxal-phosphate-dependent aminotransferase family.</text>
</comment>
<dbReference type="Pfam" id="PF00155">
    <property type="entry name" value="Aminotran_1_2"/>
    <property type="match status" value="1"/>
</dbReference>
<evidence type="ECO:0000256" key="5">
    <source>
        <dbReference type="ARBA" id="ARBA00022679"/>
    </source>
</evidence>
<gene>
    <name evidence="8" type="ORF">A9Q02_06355</name>
</gene>
<evidence type="ECO:0000313" key="8">
    <source>
        <dbReference type="EMBL" id="PDV96574.1"/>
    </source>
</evidence>
<evidence type="ECO:0000256" key="6">
    <source>
        <dbReference type="ARBA" id="ARBA00022898"/>
    </source>
</evidence>